<dbReference type="Gene3D" id="1.10.1280.10">
    <property type="entry name" value="Di-copper center containing domain from catechol oxidase"/>
    <property type="match status" value="1"/>
</dbReference>
<protein>
    <recommendedName>
        <fullName evidence="7 8">Tyrosinase copper-binding domain-containing protein</fullName>
    </recommendedName>
</protein>
<feature type="compositionally biased region" description="Basic and acidic residues" evidence="6">
    <location>
        <begin position="65"/>
        <end position="76"/>
    </location>
</feature>
<feature type="binding site" evidence="3">
    <location>
        <position position="220"/>
    </location>
    <ligand>
        <name>Cu cation</name>
        <dbReference type="ChEBI" id="CHEBI:23378"/>
        <label>A</label>
    </ligand>
</feature>
<feature type="binding site" evidence="3">
    <location>
        <position position="342"/>
    </location>
    <ligand>
        <name>Cu cation</name>
        <dbReference type="ChEBI" id="CHEBI:23378"/>
        <label>B</label>
    </ligand>
</feature>
<feature type="cross-link" description="2'-(S-cysteinyl)-histidine (Cys-His)" evidence="5">
    <location>
        <begin position="194"/>
        <end position="211"/>
    </location>
</feature>
<dbReference type="PROSITE" id="PS00498">
    <property type="entry name" value="TYROSINASE_2"/>
    <property type="match status" value="1"/>
</dbReference>
<dbReference type="GO" id="GO:0004097">
    <property type="term" value="F:catechol oxidase activity"/>
    <property type="evidence" value="ECO:0007669"/>
    <property type="project" value="InterPro"/>
</dbReference>
<feature type="compositionally biased region" description="Polar residues" evidence="6">
    <location>
        <begin position="49"/>
        <end position="64"/>
    </location>
</feature>
<comment type="caution">
    <text evidence="9">The sequence shown here is derived from an EMBL/GenBank/DDBJ whole genome shotgun (WGS) entry which is preliminary data.</text>
</comment>
<feature type="region of interest" description="Disordered" evidence="6">
    <location>
        <begin position="49"/>
        <end position="76"/>
    </location>
</feature>
<keyword evidence="3" id="KW-0186">Copper</keyword>
<dbReference type="AlphaFoldDB" id="A0A498IWF2"/>
<evidence type="ECO:0000256" key="6">
    <source>
        <dbReference type="SAM" id="MobiDB-lite"/>
    </source>
</evidence>
<dbReference type="Pfam" id="PF12143">
    <property type="entry name" value="PPO1_KFDV"/>
    <property type="match status" value="1"/>
</dbReference>
<proteinExistence type="predicted"/>
<dbReference type="Proteomes" id="UP000290289">
    <property type="component" value="Chromosome 10"/>
</dbReference>
<dbReference type="GO" id="GO:0046872">
    <property type="term" value="F:metal ion binding"/>
    <property type="evidence" value="ECO:0007669"/>
    <property type="project" value="UniProtKB-KW"/>
</dbReference>
<feature type="binding site" evidence="3">
    <location>
        <position position="346"/>
    </location>
    <ligand>
        <name>Cu cation</name>
        <dbReference type="ChEBI" id="CHEBI:23378"/>
        <label>B</label>
    </ligand>
</feature>
<feature type="disulfide bond" evidence="4">
    <location>
        <begin position="129"/>
        <end position="191"/>
    </location>
</feature>
<sequence length="533" mass="59678">MASMSAPLVTSTTSIIPTTSLFPFSQKYHRISLFENPRHSNLQAVSCKATNNSSDQNKNPSTSSNDHDHENPSPVNLDRRHVLIGLGSLYGGVAGLGSDPFAVAKPVSPPDLAKCGPADFPSGAVPTNCCPPTSQKIVDFKFPFPTKLRVRPAAHAVDKAYIEKYSKAIELMKALPDDDPRSFTQQADIHCAYCNGVYDQVGFPNLELQIHQCWLFFPFHRYYLYFHERILAKLIDDPTFALPFWNWDAPAGMQLPALYANPDSPLYDELRAASHQPPTLIDLDFNGTDETMSKDAQIEANLKIMYRQMVSNSKKPLLFFGSPYRAGTELDPGAGAIEQTPHDPVHTWIGDNMQPNYEDMGNFYSAARDPIFFSHHSNIDRIPTRHVGQSLRERQRRLEWRRPLRRRHQGSTVVSRPKPKKRSKKEKEDEEEILVIQGIELDKDVAVKFDVYVNDVDDEDAAPSGPDKSEFAGSFVSVPHKQKEKSKSCLRLGLTDLLEDLGAEDDESVVVTLVPRYGAQAVKIGSIKIEFLA</sequence>
<evidence type="ECO:0000259" key="7">
    <source>
        <dbReference type="PROSITE" id="PS00497"/>
    </source>
</evidence>
<dbReference type="Pfam" id="PF00264">
    <property type="entry name" value="Tyrosinase"/>
    <property type="match status" value="1"/>
</dbReference>
<keyword evidence="1 3" id="KW-0479">Metal-binding</keyword>
<dbReference type="EMBL" id="RDQH01000336">
    <property type="protein sequence ID" value="RXH86122.1"/>
    <property type="molecule type" value="Genomic_DNA"/>
</dbReference>
<dbReference type="InterPro" id="IPR050316">
    <property type="entry name" value="Tyrosinase/Hemocyanin"/>
</dbReference>
<feature type="domain" description="Tyrosinase copper-binding" evidence="7">
    <location>
        <begin position="211"/>
        <end position="228"/>
    </location>
</feature>
<keyword evidence="10" id="KW-1185">Reference proteome</keyword>
<comment type="cofactor">
    <cofactor evidence="3">
        <name>Cu(2+)</name>
        <dbReference type="ChEBI" id="CHEBI:29036"/>
    </cofactor>
    <text evidence="3">Binds 2 copper ions per subunit.</text>
</comment>
<evidence type="ECO:0000256" key="2">
    <source>
        <dbReference type="ARBA" id="ARBA00022784"/>
    </source>
</evidence>
<dbReference type="STRING" id="3750.A0A498IWF2"/>
<evidence type="ECO:0000313" key="9">
    <source>
        <dbReference type="EMBL" id="RXH86122.1"/>
    </source>
</evidence>
<feature type="region of interest" description="Disordered" evidence="6">
    <location>
        <begin position="398"/>
        <end position="429"/>
    </location>
</feature>
<dbReference type="SUPFAM" id="SSF48056">
    <property type="entry name" value="Di-copper centre-containing domain"/>
    <property type="match status" value="1"/>
</dbReference>
<dbReference type="InterPro" id="IPR008922">
    <property type="entry name" value="Di-copper_centre_dom_sf"/>
</dbReference>
<dbReference type="PIRSF" id="PIRSF000290">
    <property type="entry name" value="PPO_plant"/>
    <property type="match status" value="1"/>
</dbReference>
<reference evidence="9 10" key="1">
    <citation type="submission" date="2018-10" db="EMBL/GenBank/DDBJ databases">
        <title>A high-quality apple genome assembly.</title>
        <authorList>
            <person name="Hu J."/>
        </authorList>
    </citation>
    <scope>NUCLEOTIDE SEQUENCE [LARGE SCALE GENOMIC DNA]</scope>
    <source>
        <strain evidence="10">cv. HFTH1</strain>
        <tissue evidence="9">Young leaf</tissue>
    </source>
</reference>
<feature type="binding site" evidence="3">
    <location>
        <position position="211"/>
    </location>
    <ligand>
        <name>Cu cation</name>
        <dbReference type="ChEBI" id="CHEBI:23378"/>
        <label>A</label>
    </ligand>
</feature>
<dbReference type="PANTHER" id="PTHR11474:SF95">
    <property type="entry name" value="POLYPHENOL OXIDASE, CHLOROPLASTIC-LIKE"/>
    <property type="match status" value="1"/>
</dbReference>
<dbReference type="GO" id="GO:0046148">
    <property type="term" value="P:pigment biosynthetic process"/>
    <property type="evidence" value="ECO:0007669"/>
    <property type="project" value="InterPro"/>
</dbReference>
<keyword evidence="4" id="KW-1015">Disulfide bond</keyword>
<evidence type="ECO:0000256" key="5">
    <source>
        <dbReference type="PIRSR" id="PIRSR000290-3"/>
    </source>
</evidence>
<name>A0A498IWF2_MALDO</name>
<dbReference type="PRINTS" id="PR00092">
    <property type="entry name" value="TYROSINASE"/>
</dbReference>
<evidence type="ECO:0000256" key="4">
    <source>
        <dbReference type="PIRSR" id="PIRSR000290-2"/>
    </source>
</evidence>
<feature type="domain" description="Tyrosinase copper-binding" evidence="8">
    <location>
        <begin position="369"/>
        <end position="380"/>
    </location>
</feature>
<dbReference type="InterPro" id="IPR022740">
    <property type="entry name" value="Polyphenol_oxidase_C"/>
</dbReference>
<feature type="binding site" evidence="3">
    <location>
        <position position="376"/>
    </location>
    <ligand>
        <name>Cu cation</name>
        <dbReference type="ChEBI" id="CHEBI:23378"/>
        <label>B</label>
    </ligand>
</feature>
<evidence type="ECO:0000256" key="3">
    <source>
        <dbReference type="PIRSR" id="PIRSR000290-1"/>
    </source>
</evidence>
<feature type="binding site" evidence="3">
    <location>
        <position position="190"/>
    </location>
    <ligand>
        <name>Cu cation</name>
        <dbReference type="ChEBI" id="CHEBI:23378"/>
        <label>A</label>
    </ligand>
</feature>
<gene>
    <name evidence="9" type="ORF">DVH24_017175</name>
</gene>
<accession>A0A498IWF2</accession>
<dbReference type="PROSITE" id="PS00497">
    <property type="entry name" value="TYROSINASE_1"/>
    <property type="match status" value="1"/>
</dbReference>
<evidence type="ECO:0000259" key="8">
    <source>
        <dbReference type="PROSITE" id="PS00498"/>
    </source>
</evidence>
<dbReference type="InterPro" id="IPR016213">
    <property type="entry name" value="Polyphenol_oxidase"/>
</dbReference>
<evidence type="ECO:0000256" key="1">
    <source>
        <dbReference type="ARBA" id="ARBA00022723"/>
    </source>
</evidence>
<dbReference type="PANTHER" id="PTHR11474">
    <property type="entry name" value="TYROSINASE FAMILY MEMBER"/>
    <property type="match status" value="1"/>
</dbReference>
<dbReference type="InterPro" id="IPR002227">
    <property type="entry name" value="Tyrosinase_Cu-bd"/>
</dbReference>
<evidence type="ECO:0000313" key="10">
    <source>
        <dbReference type="Proteomes" id="UP000290289"/>
    </source>
</evidence>
<organism evidence="9 10">
    <name type="scientific">Malus domestica</name>
    <name type="common">Apple</name>
    <name type="synonym">Pyrus malus</name>
    <dbReference type="NCBI Taxonomy" id="3750"/>
    <lineage>
        <taxon>Eukaryota</taxon>
        <taxon>Viridiplantae</taxon>
        <taxon>Streptophyta</taxon>
        <taxon>Embryophyta</taxon>
        <taxon>Tracheophyta</taxon>
        <taxon>Spermatophyta</taxon>
        <taxon>Magnoliopsida</taxon>
        <taxon>eudicotyledons</taxon>
        <taxon>Gunneridae</taxon>
        <taxon>Pentapetalae</taxon>
        <taxon>rosids</taxon>
        <taxon>fabids</taxon>
        <taxon>Rosales</taxon>
        <taxon>Rosaceae</taxon>
        <taxon>Amygdaloideae</taxon>
        <taxon>Maleae</taxon>
        <taxon>Malus</taxon>
    </lineage>
</organism>
<keyword evidence="2" id="KW-0883">Thioether bond</keyword>
<feature type="disulfide bond" evidence="4">
    <location>
        <begin position="115"/>
        <end position="130"/>
    </location>
</feature>